<dbReference type="Proteomes" id="UP001148786">
    <property type="component" value="Unassembled WGS sequence"/>
</dbReference>
<evidence type="ECO:0000313" key="3">
    <source>
        <dbReference type="Proteomes" id="UP001148786"/>
    </source>
</evidence>
<keyword evidence="3" id="KW-1185">Reference proteome</keyword>
<name>A0A9W8JX81_9AGAR</name>
<comment type="caution">
    <text evidence="2">The sequence shown here is derived from an EMBL/GenBank/DDBJ whole genome shotgun (WGS) entry which is preliminary data.</text>
</comment>
<reference evidence="2" key="1">
    <citation type="submission" date="2022-07" db="EMBL/GenBank/DDBJ databases">
        <title>Genome Sequence of Agrocybe chaxingu.</title>
        <authorList>
            <person name="Buettner E."/>
        </authorList>
    </citation>
    <scope>NUCLEOTIDE SEQUENCE</scope>
    <source>
        <strain evidence="2">MP-N11</strain>
    </source>
</reference>
<dbReference type="EMBL" id="JANKHO010001189">
    <property type="protein sequence ID" value="KAJ3503080.1"/>
    <property type="molecule type" value="Genomic_DNA"/>
</dbReference>
<gene>
    <name evidence="2" type="ORF">NLJ89_g8592</name>
</gene>
<dbReference type="OrthoDB" id="3013631at2759"/>
<proteinExistence type="predicted"/>
<dbReference type="AlphaFoldDB" id="A0A9W8JX81"/>
<accession>A0A9W8JX81</accession>
<feature type="region of interest" description="Disordered" evidence="1">
    <location>
        <begin position="120"/>
        <end position="147"/>
    </location>
</feature>
<feature type="compositionally biased region" description="Low complexity" evidence="1">
    <location>
        <begin position="135"/>
        <end position="147"/>
    </location>
</feature>
<organism evidence="2 3">
    <name type="scientific">Agrocybe chaxingu</name>
    <dbReference type="NCBI Taxonomy" id="84603"/>
    <lineage>
        <taxon>Eukaryota</taxon>
        <taxon>Fungi</taxon>
        <taxon>Dikarya</taxon>
        <taxon>Basidiomycota</taxon>
        <taxon>Agaricomycotina</taxon>
        <taxon>Agaricomycetes</taxon>
        <taxon>Agaricomycetidae</taxon>
        <taxon>Agaricales</taxon>
        <taxon>Agaricineae</taxon>
        <taxon>Strophariaceae</taxon>
        <taxon>Agrocybe</taxon>
    </lineage>
</organism>
<evidence type="ECO:0000256" key="1">
    <source>
        <dbReference type="SAM" id="MobiDB-lite"/>
    </source>
</evidence>
<evidence type="ECO:0000313" key="2">
    <source>
        <dbReference type="EMBL" id="KAJ3503080.1"/>
    </source>
</evidence>
<sequence>MQEAFLQQLGIVERKFHLNSASNLSPRQVDATLHYTLDKLGFFAITCSKDTLHALSDLLDAENRLFDVRGGNYVRYFNRREQPFTNATYEMVLLHPDHFLPRGQILTVYTQDVHKRFHPTHYAPSPDGALRDTATSSHPSSFTSPFQSGGPVLVEDNNMYHASADTSPRLPPFPAAIRRPVPVDQVQLSLNPFLVILNADMAFRRYLRIPQYEGQKPLCAEYQELVELTRSVADKIYYMPIVSDAFKHSQIMRRVAVADENAARAAGENTDVVMGGVDEHGRLSGQSQSQSLTPKGRGQGGGGKRGALQSSRFGLEVAEPGPDASDEQIRDYCCYLISGRDQPLSRKDQVFVSSLGLHPGTVGRNPEDEESYGEDDFDGEDDYDSEDDEDNEEEEVQEGPESYFQAAVADKVLQWRNPDSTSLHH</sequence>
<feature type="region of interest" description="Disordered" evidence="1">
    <location>
        <begin position="275"/>
        <end position="308"/>
    </location>
</feature>
<feature type="region of interest" description="Disordered" evidence="1">
    <location>
        <begin position="356"/>
        <end position="403"/>
    </location>
</feature>
<protein>
    <submittedName>
        <fullName evidence="2">Uncharacterized protein</fullName>
    </submittedName>
</protein>
<feature type="compositionally biased region" description="Acidic residues" evidence="1">
    <location>
        <begin position="367"/>
        <end position="398"/>
    </location>
</feature>